<keyword evidence="1" id="KW-0175">Coiled coil</keyword>
<sequence>MSSFLQRLKSGATVVDNNAAPDNAGVVVRRLEKKVLSQPLEQLGIIFGSDAEVTRVAPHSPAATANIPVGFMVFDVNGDFVENEQQFNEAARKSINLTIKLQNTSGMSELIARVLEDDDRRASGAISASGLDFDELLRTTPRFNFLSSDHPLFRRYNKRLFQQRQAAALIAQRTAEAELQRQIEIKERLRKALEEETALQAKKEQEKAERQRMISAQEPARFVPEEPFLKIIKDESAFGQVERELKKPELAAEPKVDIKAEVGLSEAITNSATCTSATPSNDAAATLSAEELLVLVGVPTEKIETETPALEDLAEAIALPPSENTATYITLPAEEYTLCSGERVVSIIKKRTGPIPAPPPGKPPVINKAAASRLNESVKRVKPAKKIARNYTPSDEQQYKRQQCSRSPRSRRRSERDHSSKEHSRRHRRDEAPSYRHHKTSRDSKYRH</sequence>
<feature type="coiled-coil region" evidence="1">
    <location>
        <begin position="172"/>
        <end position="211"/>
    </location>
</feature>
<evidence type="ECO:0000313" key="3">
    <source>
        <dbReference type="EMBL" id="CCM13665.1"/>
    </source>
</evidence>
<dbReference type="AlphaFoldDB" id="A0A1E1IQY1"/>
<dbReference type="SUPFAM" id="SSF50156">
    <property type="entry name" value="PDZ domain-like"/>
    <property type="match status" value="1"/>
</dbReference>
<accession>A0A1E1IQY1</accession>
<evidence type="ECO:0000256" key="2">
    <source>
        <dbReference type="SAM" id="MobiDB-lite"/>
    </source>
</evidence>
<protein>
    <recommendedName>
        <fullName evidence="4">PDZ domain-containing protein</fullName>
    </recommendedName>
</protein>
<reference evidence="3" key="1">
    <citation type="submission" date="2012-08" db="EMBL/GenBank/DDBJ databases">
        <title>Comparative genomics of metastatic and non-metastatic Leishmania guyanensis provides insights into polygenic factors involved in Leishmania RNA virus infection.</title>
        <authorList>
            <person name="Smith D."/>
            <person name="Hertz-Fowler C."/>
            <person name="Martin R."/>
            <person name="Dickens N."/>
            <person name="Fasel N."/>
            <person name="Falquet L."/>
            <person name="Beverley S."/>
            <person name="Zangger H."/>
            <person name="Calderon-Copete S."/>
            <person name="Mottram J."/>
            <person name="Xenarios I."/>
        </authorList>
    </citation>
    <scope>NUCLEOTIDE SEQUENCE</scope>
    <source>
        <strain evidence="3">MHOM/BR/75/M4147/SSU:IR2SAT-LUC</strain>
    </source>
</reference>
<evidence type="ECO:0000256" key="1">
    <source>
        <dbReference type="SAM" id="Coils"/>
    </source>
</evidence>
<feature type="region of interest" description="Disordered" evidence="2">
    <location>
        <begin position="376"/>
        <end position="448"/>
    </location>
</feature>
<dbReference type="InterPro" id="IPR036034">
    <property type="entry name" value="PDZ_sf"/>
</dbReference>
<organism evidence="3">
    <name type="scientific">Leishmania guyanensis</name>
    <dbReference type="NCBI Taxonomy" id="5670"/>
    <lineage>
        <taxon>Eukaryota</taxon>
        <taxon>Discoba</taxon>
        <taxon>Euglenozoa</taxon>
        <taxon>Kinetoplastea</taxon>
        <taxon>Metakinetoplastina</taxon>
        <taxon>Trypanosomatida</taxon>
        <taxon>Trypanosomatidae</taxon>
        <taxon>Leishmaniinae</taxon>
        <taxon>Leishmania</taxon>
        <taxon>Leishmania guyanensis species complex</taxon>
    </lineage>
</organism>
<feature type="compositionally biased region" description="Polar residues" evidence="2">
    <location>
        <begin position="391"/>
        <end position="404"/>
    </location>
</feature>
<evidence type="ECO:0008006" key="4">
    <source>
        <dbReference type="Google" id="ProtNLM"/>
    </source>
</evidence>
<dbReference type="EMBL" id="CALQ01000333">
    <property type="protein sequence ID" value="CCM13665.1"/>
    <property type="molecule type" value="Genomic_DNA"/>
</dbReference>
<proteinExistence type="predicted"/>
<name>A0A1E1IQY1_LEIGU</name>
<gene>
    <name evidence="3" type="primary">LgM4147LRVhigh.11.00380.00510</name>
    <name evidence="3" type="ORF">BN36_1111800</name>
</gene>